<dbReference type="GO" id="GO:0034144">
    <property type="term" value="P:negative regulation of toll-like receptor 4 signaling pathway"/>
    <property type="evidence" value="ECO:0007669"/>
    <property type="project" value="TreeGrafter"/>
</dbReference>
<evidence type="ECO:0000256" key="1">
    <source>
        <dbReference type="SAM" id="SignalP"/>
    </source>
</evidence>
<dbReference type="SMART" id="SM00328">
    <property type="entry name" value="BPI1"/>
    <property type="match status" value="1"/>
</dbReference>
<dbReference type="CTD" id="92747"/>
<dbReference type="Proteomes" id="UP000189704">
    <property type="component" value="Unplaced"/>
</dbReference>
<dbReference type="PANTHER" id="PTHR47395">
    <property type="entry name" value="BPI FOLD-CONTAINING FAMILY B MEMBER 1"/>
    <property type="match status" value="1"/>
</dbReference>
<keyword evidence="3" id="KW-1185">Reference proteome</keyword>
<evidence type="ECO:0000313" key="4">
    <source>
        <dbReference type="RefSeq" id="XP_008054513.1"/>
    </source>
</evidence>
<dbReference type="GO" id="GO:0070062">
    <property type="term" value="C:extracellular exosome"/>
    <property type="evidence" value="ECO:0007669"/>
    <property type="project" value="TreeGrafter"/>
</dbReference>
<dbReference type="Gene3D" id="3.15.10.10">
    <property type="entry name" value="Bactericidal permeability-increasing protein, domain 1"/>
    <property type="match status" value="1"/>
</dbReference>
<dbReference type="GeneID" id="103258658"/>
<proteinExistence type="predicted"/>
<dbReference type="InterPro" id="IPR021193">
    <property type="entry name" value="Bpifb1"/>
</dbReference>
<dbReference type="GO" id="GO:0008289">
    <property type="term" value="F:lipid binding"/>
    <property type="evidence" value="ECO:0007669"/>
    <property type="project" value="InterPro"/>
</dbReference>
<dbReference type="SUPFAM" id="SSF55394">
    <property type="entry name" value="Bactericidal permeability-increasing protein, BPI"/>
    <property type="match status" value="2"/>
</dbReference>
<dbReference type="InterPro" id="IPR001124">
    <property type="entry name" value="Lipid-bd_serum_glycop_C"/>
</dbReference>
<organism evidence="3 4">
    <name type="scientific">Carlito syrichta</name>
    <name type="common">Philippine tarsier</name>
    <name type="synonym">Tarsius syrichta</name>
    <dbReference type="NCBI Taxonomy" id="1868482"/>
    <lineage>
        <taxon>Eukaryota</taxon>
        <taxon>Metazoa</taxon>
        <taxon>Chordata</taxon>
        <taxon>Craniata</taxon>
        <taxon>Vertebrata</taxon>
        <taxon>Euteleostomi</taxon>
        <taxon>Mammalia</taxon>
        <taxon>Eutheria</taxon>
        <taxon>Euarchontoglires</taxon>
        <taxon>Primates</taxon>
        <taxon>Haplorrhini</taxon>
        <taxon>Tarsiiformes</taxon>
        <taxon>Tarsiidae</taxon>
        <taxon>Carlito</taxon>
    </lineage>
</organism>
<dbReference type="AlphaFoldDB" id="A0A1U7TDN7"/>
<accession>A0A1U7TDN7</accession>
<dbReference type="InterPro" id="IPR017942">
    <property type="entry name" value="Lipid-bd_serum_glycop_N"/>
</dbReference>
<dbReference type="GO" id="GO:0002227">
    <property type="term" value="P:innate immune response in mucosa"/>
    <property type="evidence" value="ECO:0007669"/>
    <property type="project" value="TreeGrafter"/>
</dbReference>
<keyword evidence="1" id="KW-0732">Signal</keyword>
<dbReference type="KEGG" id="csyr:103258658"/>
<protein>
    <submittedName>
        <fullName evidence="4">BPI fold-containing family B member 1</fullName>
    </submittedName>
</protein>
<evidence type="ECO:0000259" key="2">
    <source>
        <dbReference type="SMART" id="SM00328"/>
    </source>
</evidence>
<evidence type="ECO:0000313" key="3">
    <source>
        <dbReference type="Proteomes" id="UP000189704"/>
    </source>
</evidence>
<dbReference type="InterPro" id="IPR017943">
    <property type="entry name" value="Bactericidal_perm-incr_a/b_dom"/>
</dbReference>
<name>A0A1U7TDN7_CARSF</name>
<sequence>MAGPWPFLLLGGLLAATLVRATFSPAVVLSLGPEVIKEKLSQELRDAGATTILQQLPLLSAIRDAPTGGIPILGSLVNTVLRHIVWLKVTSANILQLQVQPSAHNQELEVKIPLDMVAGLNTPLVKTIVELHMETEVQATISMDTGARGAAHLSLRACSTSHGGLRISLLHSVSFLVNSLADKVMSLLAPALPKLVKSQAKLVDSQGKVTKWFNNSSAFLTKPPLDSAPFSLTVRQDVVNAAVAAMLPPEEFTVLLDYVLPELARLLKLSLKGIQEKAADELAPSQLVKIATQETPELLLSQGRAKVAQLVVLEIFPTDKASRPLFTLGIEASSESQFYTQGDRLMLNLNGISSDRIQLMNSRIGWFEPEALKPIITEILVSVLLPNENGKLRSGIPMSIVKALGFETAAWSLTRDALVVTAASS</sequence>
<dbReference type="Pfam" id="PF02886">
    <property type="entry name" value="LBP_BPI_CETP_C"/>
    <property type="match status" value="1"/>
</dbReference>
<reference evidence="4" key="1">
    <citation type="submission" date="2025-08" db="UniProtKB">
        <authorList>
            <consortium name="RefSeq"/>
        </authorList>
    </citation>
    <scope>IDENTIFICATION</scope>
</reference>
<dbReference type="Gene3D" id="3.15.20.10">
    <property type="entry name" value="Bactericidal permeability-increasing protein, domain 2"/>
    <property type="match status" value="1"/>
</dbReference>
<dbReference type="Pfam" id="PF01273">
    <property type="entry name" value="LBP_BPI_CETP"/>
    <property type="match status" value="1"/>
</dbReference>
<feature type="domain" description="Lipid-binding serum glycoprotein N-terminal" evidence="2">
    <location>
        <begin position="36"/>
        <end position="243"/>
    </location>
</feature>
<feature type="chain" id="PRO_5010542115" evidence="1">
    <location>
        <begin position="22"/>
        <end position="425"/>
    </location>
</feature>
<feature type="signal peptide" evidence="1">
    <location>
        <begin position="1"/>
        <end position="21"/>
    </location>
</feature>
<dbReference type="OrthoDB" id="9833455at2759"/>
<dbReference type="STRING" id="1868482.ENSTSYP00000034995"/>
<dbReference type="PANTHER" id="PTHR47395:SF1">
    <property type="entry name" value="BPI FOLD-CONTAINING FAMILY B MEMBER 1"/>
    <property type="match status" value="1"/>
</dbReference>
<gene>
    <name evidence="4" type="primary">BPIFB1</name>
</gene>
<dbReference type="RefSeq" id="XP_008054513.1">
    <property type="nucleotide sequence ID" value="XM_008056322.2"/>
</dbReference>